<dbReference type="SUPFAM" id="SSF52540">
    <property type="entry name" value="P-loop containing nucleoside triphosphate hydrolases"/>
    <property type="match status" value="1"/>
</dbReference>
<dbReference type="Gene3D" id="2.40.50.100">
    <property type="match status" value="1"/>
</dbReference>
<proteinExistence type="predicted"/>
<dbReference type="GO" id="GO:0140359">
    <property type="term" value="F:ABC-type transporter activity"/>
    <property type="evidence" value="ECO:0007669"/>
    <property type="project" value="UniProtKB-ARBA"/>
</dbReference>
<feature type="domain" description="ABC transporter" evidence="5">
    <location>
        <begin position="4"/>
        <end position="234"/>
    </location>
</feature>
<dbReference type="GO" id="GO:0005524">
    <property type="term" value="F:ATP binding"/>
    <property type="evidence" value="ECO:0007669"/>
    <property type="project" value="UniProtKB-KW"/>
</dbReference>
<dbReference type="EMBL" id="PQSP01000003">
    <property type="protein sequence ID" value="RUS66746.1"/>
    <property type="molecule type" value="Genomic_DNA"/>
</dbReference>
<name>A0A433SDH5_9BURK</name>
<evidence type="ECO:0000256" key="3">
    <source>
        <dbReference type="ARBA" id="ARBA00022741"/>
    </source>
</evidence>
<dbReference type="PANTHER" id="PTHR42781">
    <property type="entry name" value="SPERMIDINE/PUTRESCINE IMPORT ATP-BINDING PROTEIN POTA"/>
    <property type="match status" value="1"/>
</dbReference>
<dbReference type="AlphaFoldDB" id="A0A433SDH5"/>
<dbReference type="Pfam" id="PF08402">
    <property type="entry name" value="TOBE_2"/>
    <property type="match status" value="1"/>
</dbReference>
<evidence type="ECO:0000259" key="5">
    <source>
        <dbReference type="PROSITE" id="PS50893"/>
    </source>
</evidence>
<evidence type="ECO:0000256" key="2">
    <source>
        <dbReference type="ARBA" id="ARBA00022475"/>
    </source>
</evidence>
<dbReference type="FunFam" id="3.40.50.300:FF:000042">
    <property type="entry name" value="Maltose/maltodextrin ABC transporter, ATP-binding protein"/>
    <property type="match status" value="1"/>
</dbReference>
<protein>
    <submittedName>
        <fullName evidence="6">Maltose/maltodextrin import ATP-binding protein MalK</fullName>
        <ecNumber evidence="6">3.6.3.19</ecNumber>
    </submittedName>
</protein>
<keyword evidence="7" id="KW-1185">Reference proteome</keyword>
<reference evidence="6 7" key="1">
    <citation type="submission" date="2018-01" db="EMBL/GenBank/DDBJ databases">
        <title>Saezia sanguinis gen. nov., sp. nov., in the order Burkholderiales isolated from human blood.</title>
        <authorList>
            <person name="Medina-Pascual M.J."/>
            <person name="Valdezate S."/>
            <person name="Monzon S."/>
            <person name="Cuesta I."/>
            <person name="Carrasco G."/>
            <person name="Villalon P."/>
            <person name="Saez-Nieto J.A."/>
        </authorList>
    </citation>
    <scope>NUCLEOTIDE SEQUENCE [LARGE SCALE GENOMIC DNA]</scope>
    <source>
        <strain evidence="6 7">CNM695-12</strain>
    </source>
</reference>
<dbReference type="PROSITE" id="PS50893">
    <property type="entry name" value="ABC_TRANSPORTER_2"/>
    <property type="match status" value="1"/>
</dbReference>
<organism evidence="6 7">
    <name type="scientific">Saezia sanguinis</name>
    <dbReference type="NCBI Taxonomy" id="1965230"/>
    <lineage>
        <taxon>Bacteria</taxon>
        <taxon>Pseudomonadati</taxon>
        <taxon>Pseudomonadota</taxon>
        <taxon>Betaproteobacteria</taxon>
        <taxon>Burkholderiales</taxon>
        <taxon>Saeziaceae</taxon>
        <taxon>Saezia</taxon>
    </lineage>
</organism>
<accession>A0A433SDH5</accession>
<dbReference type="SUPFAM" id="SSF50331">
    <property type="entry name" value="MOP-like"/>
    <property type="match status" value="1"/>
</dbReference>
<keyword evidence="4 6" id="KW-0067">ATP-binding</keyword>
<dbReference type="OrthoDB" id="5298774at2"/>
<dbReference type="InterPro" id="IPR003593">
    <property type="entry name" value="AAA+_ATPase"/>
</dbReference>
<dbReference type="InterPro" id="IPR050093">
    <property type="entry name" value="ABC_SmlMolc_Importer"/>
</dbReference>
<keyword evidence="1" id="KW-0813">Transport</keyword>
<dbReference type="InterPro" id="IPR027417">
    <property type="entry name" value="P-loop_NTPase"/>
</dbReference>
<evidence type="ECO:0000313" key="7">
    <source>
        <dbReference type="Proteomes" id="UP000286947"/>
    </source>
</evidence>
<dbReference type="Pfam" id="PF00005">
    <property type="entry name" value="ABC_tran"/>
    <property type="match status" value="1"/>
</dbReference>
<dbReference type="Proteomes" id="UP000286947">
    <property type="component" value="Unassembled WGS sequence"/>
</dbReference>
<evidence type="ECO:0000313" key="6">
    <source>
        <dbReference type="EMBL" id="RUS66746.1"/>
    </source>
</evidence>
<keyword evidence="2" id="KW-1003">Cell membrane</keyword>
<dbReference type="PROSITE" id="PS00211">
    <property type="entry name" value="ABC_TRANSPORTER_1"/>
    <property type="match status" value="1"/>
</dbReference>
<keyword evidence="6" id="KW-0378">Hydrolase</keyword>
<dbReference type="InterPro" id="IPR008995">
    <property type="entry name" value="Mo/tungstate-bd_C_term_dom"/>
</dbReference>
<dbReference type="Gene3D" id="3.40.50.300">
    <property type="entry name" value="P-loop containing nucleotide triphosphate hydrolases"/>
    <property type="match status" value="1"/>
</dbReference>
<dbReference type="SMART" id="SM00382">
    <property type="entry name" value="AAA"/>
    <property type="match status" value="1"/>
</dbReference>
<dbReference type="GO" id="GO:0043190">
    <property type="term" value="C:ATP-binding cassette (ABC) transporter complex"/>
    <property type="evidence" value="ECO:0007669"/>
    <property type="project" value="InterPro"/>
</dbReference>
<dbReference type="GO" id="GO:0016887">
    <property type="term" value="F:ATP hydrolysis activity"/>
    <property type="evidence" value="ECO:0007669"/>
    <property type="project" value="InterPro"/>
</dbReference>
<evidence type="ECO:0000256" key="1">
    <source>
        <dbReference type="ARBA" id="ARBA00022448"/>
    </source>
</evidence>
<dbReference type="InterPro" id="IPR003439">
    <property type="entry name" value="ABC_transporter-like_ATP-bd"/>
</dbReference>
<sequence>MAKVSLQGIKKQFGDTVTISDLYLDVREGELLTLLGPSGCGKTTVLRLIAGFTEPTQGQIFIGGVDVTKVPVQKRGTGMVFQRYALFPHMTVEENVAFGLQMHGVPVSEREKRVHSVLDMMRMVSLKSRYPRQLSGGQQQRVAIARALAIEPKVFLLDEPLSNLDAKLRLEVREEIRELQQRLGLTTIFVTHDQAEALAIADRVAIMHEGKVQQLGAPEDLYGQPANLFVADFLGKMNFFAGRMDGTHQFLCQGGARIAVTQPVKDAISLGVRPERMVLQREASGHENCLPGKVESVVYQGSQLDVFVRLNQGEDICVQIVNTEQVQQDEPMVPGMPVYACFQAGDGVLFAQ</sequence>
<dbReference type="PANTHER" id="PTHR42781:SF4">
    <property type="entry name" value="SPERMIDINE_PUTRESCINE IMPORT ATP-BINDING PROTEIN POTA"/>
    <property type="match status" value="1"/>
</dbReference>
<dbReference type="InterPro" id="IPR013611">
    <property type="entry name" value="Transp-assoc_OB_typ2"/>
</dbReference>
<comment type="caution">
    <text evidence="6">The sequence shown here is derived from an EMBL/GenBank/DDBJ whole genome shotgun (WGS) entry which is preliminary data.</text>
</comment>
<dbReference type="InterPro" id="IPR017871">
    <property type="entry name" value="ABC_transporter-like_CS"/>
</dbReference>
<evidence type="ECO:0000256" key="4">
    <source>
        <dbReference type="ARBA" id="ARBA00022840"/>
    </source>
</evidence>
<keyword evidence="2" id="KW-0472">Membrane</keyword>
<dbReference type="RefSeq" id="WP_126979759.1">
    <property type="nucleotide sequence ID" value="NZ_PQSP01000003.1"/>
</dbReference>
<gene>
    <name evidence="6" type="primary">malK</name>
    <name evidence="6" type="ORF">CUZ56_01537</name>
</gene>
<dbReference type="EC" id="3.6.3.19" evidence="6"/>
<keyword evidence="3" id="KW-0547">Nucleotide-binding</keyword>